<proteinExistence type="predicted"/>
<reference evidence="3" key="1">
    <citation type="journal article" date="2020" name="Stud. Mycol.">
        <title>101 Dothideomycetes genomes: a test case for predicting lifestyles and emergence of pathogens.</title>
        <authorList>
            <person name="Haridas S."/>
            <person name="Albert R."/>
            <person name="Binder M."/>
            <person name="Bloem J."/>
            <person name="Labutti K."/>
            <person name="Salamov A."/>
            <person name="Andreopoulos B."/>
            <person name="Baker S."/>
            <person name="Barry K."/>
            <person name="Bills G."/>
            <person name="Bluhm B."/>
            <person name="Cannon C."/>
            <person name="Castanera R."/>
            <person name="Culley D."/>
            <person name="Daum C."/>
            <person name="Ezra D."/>
            <person name="Gonzalez J."/>
            <person name="Henrissat B."/>
            <person name="Kuo A."/>
            <person name="Liang C."/>
            <person name="Lipzen A."/>
            <person name="Lutzoni F."/>
            <person name="Magnuson J."/>
            <person name="Mondo S."/>
            <person name="Nolan M."/>
            <person name="Ohm R."/>
            <person name="Pangilinan J."/>
            <person name="Park H.-J."/>
            <person name="Ramirez L."/>
            <person name="Alfaro M."/>
            <person name="Sun H."/>
            <person name="Tritt A."/>
            <person name="Yoshinaga Y."/>
            <person name="Zwiers L.-H."/>
            <person name="Turgeon B."/>
            <person name="Goodwin S."/>
            <person name="Spatafora J."/>
            <person name="Crous P."/>
            <person name="Grigoriev I."/>
        </authorList>
    </citation>
    <scope>NUCLEOTIDE SEQUENCE</scope>
    <source>
        <strain evidence="3">CBS 109.77</strain>
    </source>
</reference>
<feature type="region of interest" description="Disordered" evidence="1">
    <location>
        <begin position="192"/>
        <end position="211"/>
    </location>
</feature>
<keyword evidence="4" id="KW-1185">Reference proteome</keyword>
<dbReference type="Proteomes" id="UP000799757">
    <property type="component" value="Unassembled WGS sequence"/>
</dbReference>
<name>A0A6A6X0B7_9PLEO</name>
<accession>A0A6A6X0B7</accession>
<organism evidence="3 4">
    <name type="scientific">Melanomma pulvis-pyrius CBS 109.77</name>
    <dbReference type="NCBI Taxonomy" id="1314802"/>
    <lineage>
        <taxon>Eukaryota</taxon>
        <taxon>Fungi</taxon>
        <taxon>Dikarya</taxon>
        <taxon>Ascomycota</taxon>
        <taxon>Pezizomycotina</taxon>
        <taxon>Dothideomycetes</taxon>
        <taxon>Pleosporomycetidae</taxon>
        <taxon>Pleosporales</taxon>
        <taxon>Melanommataceae</taxon>
        <taxon>Melanomma</taxon>
    </lineage>
</organism>
<protein>
    <recommendedName>
        <fullName evidence="5">Mid2 domain-containing protein</fullName>
    </recommendedName>
</protein>
<keyword evidence="2" id="KW-0812">Transmembrane</keyword>
<evidence type="ECO:0000313" key="3">
    <source>
        <dbReference type="EMBL" id="KAF2789930.1"/>
    </source>
</evidence>
<dbReference type="EMBL" id="MU002104">
    <property type="protein sequence ID" value="KAF2789930.1"/>
    <property type="molecule type" value="Genomic_DNA"/>
</dbReference>
<evidence type="ECO:0008006" key="5">
    <source>
        <dbReference type="Google" id="ProtNLM"/>
    </source>
</evidence>
<keyword evidence="2" id="KW-0472">Membrane</keyword>
<dbReference type="AlphaFoldDB" id="A0A6A6X0B7"/>
<sequence>MYGEHVREVPIANVVVTQVFAPTYIATTDQAAARPNQTPLPSGYNALTKLHPKTSKPIFSGLSKGAKIGIIMAAISAIIALIGLVAFFFFRRGQNRKYNQIGGTHVGKNNGHAEQHIPLVAQQQQHHMQVPEAPYQPSPLPMHASPAPSYTAPVYEPMRNEPPQEYYAEYKHPYTIAPPAALPFYYNPVTGSGTDRGEANIAELPSAEAYK</sequence>
<evidence type="ECO:0000313" key="4">
    <source>
        <dbReference type="Proteomes" id="UP000799757"/>
    </source>
</evidence>
<evidence type="ECO:0000256" key="1">
    <source>
        <dbReference type="SAM" id="MobiDB-lite"/>
    </source>
</evidence>
<keyword evidence="2" id="KW-1133">Transmembrane helix</keyword>
<evidence type="ECO:0000256" key="2">
    <source>
        <dbReference type="SAM" id="Phobius"/>
    </source>
</evidence>
<feature type="transmembrane region" description="Helical" evidence="2">
    <location>
        <begin position="68"/>
        <end position="90"/>
    </location>
</feature>
<gene>
    <name evidence="3" type="ORF">K505DRAFT_340857</name>
</gene>